<reference evidence="2 3" key="1">
    <citation type="journal article" date="2020" name="Nature">
        <title>Six reference-quality genomes reveal evolution of bat adaptations.</title>
        <authorList>
            <person name="Jebb D."/>
            <person name="Huang Z."/>
            <person name="Pippel M."/>
            <person name="Hughes G.M."/>
            <person name="Lavrichenko K."/>
            <person name="Devanna P."/>
            <person name="Winkler S."/>
            <person name="Jermiin L.S."/>
            <person name="Skirmuntt E.C."/>
            <person name="Katzourakis A."/>
            <person name="Burkitt-Gray L."/>
            <person name="Ray D.A."/>
            <person name="Sullivan K.A.M."/>
            <person name="Roscito J.G."/>
            <person name="Kirilenko B.M."/>
            <person name="Davalos L.M."/>
            <person name="Corthals A.P."/>
            <person name="Power M.L."/>
            <person name="Jones G."/>
            <person name="Ransome R.D."/>
            <person name="Dechmann D.K.N."/>
            <person name="Locatelli A.G."/>
            <person name="Puechmaille S.J."/>
            <person name="Fedrigo O."/>
            <person name="Jarvis E.D."/>
            <person name="Hiller M."/>
            <person name="Vernes S.C."/>
            <person name="Myers E.W."/>
            <person name="Teeling E.C."/>
        </authorList>
    </citation>
    <scope>NUCLEOTIDE SEQUENCE [LARGE SCALE GENOMIC DNA]</scope>
    <source>
        <strain evidence="2">MPipKuh1</strain>
        <tissue evidence="2">Flight muscle</tissue>
    </source>
</reference>
<evidence type="ECO:0000313" key="3">
    <source>
        <dbReference type="Proteomes" id="UP000558488"/>
    </source>
</evidence>
<dbReference type="AlphaFoldDB" id="A0A7J8B175"/>
<name>A0A7J8B175_PIPKU</name>
<organism evidence="2 3">
    <name type="scientific">Pipistrellus kuhlii</name>
    <name type="common">Kuhl's pipistrelle</name>
    <dbReference type="NCBI Taxonomy" id="59472"/>
    <lineage>
        <taxon>Eukaryota</taxon>
        <taxon>Metazoa</taxon>
        <taxon>Chordata</taxon>
        <taxon>Craniata</taxon>
        <taxon>Vertebrata</taxon>
        <taxon>Euteleostomi</taxon>
        <taxon>Mammalia</taxon>
        <taxon>Eutheria</taxon>
        <taxon>Laurasiatheria</taxon>
        <taxon>Chiroptera</taxon>
        <taxon>Yangochiroptera</taxon>
        <taxon>Vespertilionidae</taxon>
        <taxon>Pipistrellus</taxon>
    </lineage>
</organism>
<dbReference type="EMBL" id="JACAGB010000001">
    <property type="protein sequence ID" value="KAF6392458.1"/>
    <property type="molecule type" value="Genomic_DNA"/>
</dbReference>
<proteinExistence type="predicted"/>
<evidence type="ECO:0000313" key="2">
    <source>
        <dbReference type="EMBL" id="KAF6392458.1"/>
    </source>
</evidence>
<evidence type="ECO:0000256" key="1">
    <source>
        <dbReference type="SAM" id="MobiDB-lite"/>
    </source>
</evidence>
<comment type="caution">
    <text evidence="2">The sequence shown here is derived from an EMBL/GenBank/DDBJ whole genome shotgun (WGS) entry which is preliminary data.</text>
</comment>
<feature type="compositionally biased region" description="Low complexity" evidence="1">
    <location>
        <begin position="131"/>
        <end position="142"/>
    </location>
</feature>
<feature type="region of interest" description="Disordered" evidence="1">
    <location>
        <begin position="116"/>
        <end position="153"/>
    </location>
</feature>
<feature type="compositionally biased region" description="Basic and acidic residues" evidence="1">
    <location>
        <begin position="206"/>
        <end position="220"/>
    </location>
</feature>
<accession>A0A7J8B175</accession>
<feature type="compositionally biased region" description="Basic and acidic residues" evidence="1">
    <location>
        <begin position="12"/>
        <end position="51"/>
    </location>
</feature>
<sequence>MLRRQSGVGRGIENEKEEEGRCKYSAKREVWESKQHQKKERETQERIRGSDELNSNCLDPGPATLISSESERFLWVSGSSEHGARTVLGASFPSCPWLSYNSPNFPQLLVFGRGRADLPGQGQDPISSRQPGGFHHGAPAPGRLTGESEQEGPVQAGEAIGVMEPCHWLCTFQGGAYPATSPCTRADPPPDTPSGKTGVPNSMQSQRERERDRNTDEREASISCLLHTPHWECGRNQGTCP</sequence>
<feature type="region of interest" description="Disordered" evidence="1">
    <location>
        <begin position="181"/>
        <end position="222"/>
    </location>
</feature>
<gene>
    <name evidence="2" type="ORF">mPipKuh1_007673</name>
</gene>
<dbReference type="Proteomes" id="UP000558488">
    <property type="component" value="Unassembled WGS sequence"/>
</dbReference>
<protein>
    <submittedName>
        <fullName evidence="2">Uncharacterized protein</fullName>
    </submittedName>
</protein>
<feature type="region of interest" description="Disordered" evidence="1">
    <location>
        <begin position="1"/>
        <end position="62"/>
    </location>
</feature>
<keyword evidence="3" id="KW-1185">Reference proteome</keyword>